<evidence type="ECO:0000313" key="4">
    <source>
        <dbReference type="EMBL" id="EHL30319.1"/>
    </source>
</evidence>
<protein>
    <recommendedName>
        <fullName evidence="3">Outer membrane protein beta-barrel domain-containing protein</fullName>
    </recommendedName>
</protein>
<dbReference type="Gene3D" id="2.40.160.20">
    <property type="match status" value="1"/>
</dbReference>
<gene>
    <name evidence="4" type="ORF">LDG_7651</name>
</gene>
<organism evidence="4 5">
    <name type="scientific">Legionella drancourtii LLAP12</name>
    <dbReference type="NCBI Taxonomy" id="658187"/>
    <lineage>
        <taxon>Bacteria</taxon>
        <taxon>Pseudomonadati</taxon>
        <taxon>Pseudomonadota</taxon>
        <taxon>Gammaproteobacteria</taxon>
        <taxon>Legionellales</taxon>
        <taxon>Legionellaceae</taxon>
        <taxon>Legionella</taxon>
    </lineage>
</organism>
<dbReference type="InterPro" id="IPR027385">
    <property type="entry name" value="Beta-barrel_OMP"/>
</dbReference>
<dbReference type="Proteomes" id="UP000002770">
    <property type="component" value="Unassembled WGS sequence"/>
</dbReference>
<dbReference type="InterPro" id="IPR011250">
    <property type="entry name" value="OMP/PagP_B-barrel"/>
</dbReference>
<dbReference type="InParanoid" id="G9EQU8"/>
<name>G9EQU8_9GAMM</name>
<evidence type="ECO:0000313" key="5">
    <source>
        <dbReference type="Proteomes" id="UP000002770"/>
    </source>
</evidence>
<dbReference type="OrthoDB" id="5645840at2"/>
<sequence length="218" mass="24386">MIHQKSKLYLFSFLFLSTTLCQAEITNQVQHPLYVGLIGGYGSTTWQGLVPQTKNQNMALSMSTPIDVEEGGATWGVFAGYEFSPYFAVEANYMRYADSTVYFDGTSIFTFEHDGELQLTTKTDGISLIGKIMLLIPHSNFKVYSSAGATTLYRRDMLVDDWRVSPTFGVGVNYNFTEHLMGEIAGNYTAGFGESQLSPADSYFPFLYSITARIAYRF</sequence>
<feature type="signal peptide" evidence="2">
    <location>
        <begin position="1"/>
        <end position="23"/>
    </location>
</feature>
<accession>G9EQU8</accession>
<evidence type="ECO:0000259" key="3">
    <source>
        <dbReference type="Pfam" id="PF13505"/>
    </source>
</evidence>
<dbReference type="EMBL" id="JH413832">
    <property type="protein sequence ID" value="EHL30319.1"/>
    <property type="molecule type" value="Genomic_DNA"/>
</dbReference>
<dbReference type="STRING" id="658187.LDG_7651"/>
<dbReference type="RefSeq" id="WP_006871553.1">
    <property type="nucleotide sequence ID" value="NZ_JH413832.1"/>
</dbReference>
<keyword evidence="1 2" id="KW-0732">Signal</keyword>
<dbReference type="HOGENOM" id="CLU_110211_0_0_6"/>
<feature type="chain" id="PRO_5003521287" description="Outer membrane protein beta-barrel domain-containing protein" evidence="2">
    <location>
        <begin position="24"/>
        <end position="218"/>
    </location>
</feature>
<evidence type="ECO:0000256" key="1">
    <source>
        <dbReference type="ARBA" id="ARBA00022729"/>
    </source>
</evidence>
<evidence type="ECO:0000256" key="2">
    <source>
        <dbReference type="SAM" id="SignalP"/>
    </source>
</evidence>
<dbReference type="AlphaFoldDB" id="G9EQU8"/>
<dbReference type="SUPFAM" id="SSF56925">
    <property type="entry name" value="OMPA-like"/>
    <property type="match status" value="1"/>
</dbReference>
<proteinExistence type="predicted"/>
<keyword evidence="5" id="KW-1185">Reference proteome</keyword>
<reference evidence="4 5" key="1">
    <citation type="journal article" date="2011" name="BMC Genomics">
        <title>Insight into cross-talk between intra-amoebal pathogens.</title>
        <authorList>
            <person name="Gimenez G."/>
            <person name="Bertelli C."/>
            <person name="Moliner C."/>
            <person name="Robert C."/>
            <person name="Raoult D."/>
            <person name="Fournier P.E."/>
            <person name="Greub G."/>
        </authorList>
    </citation>
    <scope>NUCLEOTIDE SEQUENCE [LARGE SCALE GENOMIC DNA]</scope>
    <source>
        <strain evidence="4 5">LLAP12</strain>
    </source>
</reference>
<dbReference type="eggNOG" id="ENOG5033Z99">
    <property type="taxonomic scope" value="Bacteria"/>
</dbReference>
<dbReference type="Pfam" id="PF13505">
    <property type="entry name" value="OMP_b-brl"/>
    <property type="match status" value="1"/>
</dbReference>
<feature type="domain" description="Outer membrane protein beta-barrel" evidence="3">
    <location>
        <begin position="14"/>
        <end position="193"/>
    </location>
</feature>